<keyword evidence="1" id="KW-0472">Membrane</keyword>
<keyword evidence="1" id="KW-1133">Transmembrane helix</keyword>
<dbReference type="RefSeq" id="WP_311644152.1">
    <property type="nucleotide sequence ID" value="NZ_JAVRFA010000013.1"/>
</dbReference>
<evidence type="ECO:0008006" key="4">
    <source>
        <dbReference type="Google" id="ProtNLM"/>
    </source>
</evidence>
<keyword evidence="1" id="KW-0812">Transmembrane</keyword>
<dbReference type="Proteomes" id="UP001183881">
    <property type="component" value="Unassembled WGS sequence"/>
</dbReference>
<comment type="caution">
    <text evidence="2">The sequence shown here is derived from an EMBL/GenBank/DDBJ whole genome shotgun (WGS) entry which is preliminary data.</text>
</comment>
<evidence type="ECO:0000313" key="2">
    <source>
        <dbReference type="EMBL" id="MDT0395855.1"/>
    </source>
</evidence>
<organism evidence="2 3">
    <name type="scientific">Streptomyces edwardsiae</name>
    <dbReference type="NCBI Taxonomy" id="3075527"/>
    <lineage>
        <taxon>Bacteria</taxon>
        <taxon>Bacillati</taxon>
        <taxon>Actinomycetota</taxon>
        <taxon>Actinomycetes</taxon>
        <taxon>Kitasatosporales</taxon>
        <taxon>Streptomycetaceae</taxon>
        <taxon>Streptomyces</taxon>
    </lineage>
</organism>
<feature type="transmembrane region" description="Helical" evidence="1">
    <location>
        <begin position="30"/>
        <end position="50"/>
    </location>
</feature>
<dbReference type="EMBL" id="JAVRFA010000013">
    <property type="protein sequence ID" value="MDT0395855.1"/>
    <property type="molecule type" value="Genomic_DNA"/>
</dbReference>
<protein>
    <recommendedName>
        <fullName evidence="4">PH domain-containing protein</fullName>
    </recommendedName>
</protein>
<evidence type="ECO:0000313" key="3">
    <source>
        <dbReference type="Proteomes" id="UP001183881"/>
    </source>
</evidence>
<keyword evidence="3" id="KW-1185">Reference proteome</keyword>
<gene>
    <name evidence="2" type="ORF">RM705_14355</name>
</gene>
<feature type="transmembrane region" description="Helical" evidence="1">
    <location>
        <begin position="56"/>
        <end position="76"/>
    </location>
</feature>
<name>A0ABU2PX63_9ACTN</name>
<evidence type="ECO:0000256" key="1">
    <source>
        <dbReference type="SAM" id="Phobius"/>
    </source>
</evidence>
<accession>A0ABU2PX63</accession>
<proteinExistence type="predicted"/>
<sequence length="191" mass="20800">MEGTEGSGAGAATASYGRAVVYREKLPRRWTVVTVAVLAVWVAYQGSVLLPEDSTVWFVILGFSAFFALVFNAVPFSKRIYHRIRLSDGQLTVGRETIAVDSLAVESVREAREQPTDAEFASSLASRSREELAELRRASSATASPRLLGGGWSVPMGMDQIVVETVRGESLLIATHDREALLDALTRARRS</sequence>
<reference evidence="3" key="1">
    <citation type="submission" date="2023-07" db="EMBL/GenBank/DDBJ databases">
        <title>30 novel species of actinomycetes from the DSMZ collection.</title>
        <authorList>
            <person name="Nouioui I."/>
        </authorList>
    </citation>
    <scope>NUCLEOTIDE SEQUENCE [LARGE SCALE GENOMIC DNA]</scope>
    <source>
        <strain evidence="3">DSM 41636</strain>
    </source>
</reference>